<feature type="domain" description="RING-type" evidence="6">
    <location>
        <begin position="9"/>
        <end position="50"/>
    </location>
</feature>
<accession>A0ABM1MFU8</accession>
<dbReference type="RefSeq" id="XP_017773448.1">
    <property type="nucleotide sequence ID" value="XM_017917959.1"/>
</dbReference>
<protein>
    <submittedName>
        <fullName evidence="8">Probable E3 SUMO-protein ligase RNF212</fullName>
    </submittedName>
</protein>
<proteinExistence type="predicted"/>
<keyword evidence="5" id="KW-0175">Coiled coil</keyword>
<organism evidence="7 8">
    <name type="scientific">Nicrophorus vespilloides</name>
    <name type="common">Boreal carrion beetle</name>
    <dbReference type="NCBI Taxonomy" id="110193"/>
    <lineage>
        <taxon>Eukaryota</taxon>
        <taxon>Metazoa</taxon>
        <taxon>Ecdysozoa</taxon>
        <taxon>Arthropoda</taxon>
        <taxon>Hexapoda</taxon>
        <taxon>Insecta</taxon>
        <taxon>Pterygota</taxon>
        <taxon>Neoptera</taxon>
        <taxon>Endopterygota</taxon>
        <taxon>Coleoptera</taxon>
        <taxon>Polyphaga</taxon>
        <taxon>Staphyliniformia</taxon>
        <taxon>Silphidae</taxon>
        <taxon>Nicrophorinae</taxon>
        <taxon>Nicrophorus</taxon>
    </lineage>
</organism>
<dbReference type="InterPro" id="IPR013083">
    <property type="entry name" value="Znf_RING/FYVE/PHD"/>
</dbReference>
<keyword evidence="1 4" id="KW-0863">Zinc-finger</keyword>
<dbReference type="PANTHER" id="PTHR22663:SF17">
    <property type="entry name" value="RING FINGER PROTEIN NARYA-RELATED"/>
    <property type="match status" value="1"/>
</dbReference>
<keyword evidence="3" id="KW-0469">Meiosis</keyword>
<keyword evidence="7" id="KW-1185">Reference proteome</keyword>
<dbReference type="PANTHER" id="PTHR22663">
    <property type="entry name" value="RING FINGER PROTEIN NARYA-RELATED"/>
    <property type="match status" value="1"/>
</dbReference>
<evidence type="ECO:0000256" key="5">
    <source>
        <dbReference type="SAM" id="Coils"/>
    </source>
</evidence>
<gene>
    <name evidence="8" type="primary">LOC108560424</name>
</gene>
<dbReference type="GO" id="GO:0016874">
    <property type="term" value="F:ligase activity"/>
    <property type="evidence" value="ECO:0007669"/>
    <property type="project" value="UniProtKB-KW"/>
</dbReference>
<dbReference type="GeneID" id="108560424"/>
<evidence type="ECO:0000256" key="4">
    <source>
        <dbReference type="PROSITE-ProRule" id="PRU00175"/>
    </source>
</evidence>
<keyword evidence="1 4" id="KW-0479">Metal-binding</keyword>
<dbReference type="PROSITE" id="PS50089">
    <property type="entry name" value="ZF_RING_2"/>
    <property type="match status" value="1"/>
</dbReference>
<dbReference type="SUPFAM" id="SSF57850">
    <property type="entry name" value="RING/U-box"/>
    <property type="match status" value="1"/>
</dbReference>
<evidence type="ECO:0000256" key="3">
    <source>
        <dbReference type="ARBA" id="ARBA00023254"/>
    </source>
</evidence>
<dbReference type="InterPro" id="IPR042123">
    <property type="entry name" value="Zip3/RNF212-like"/>
</dbReference>
<dbReference type="Pfam" id="PF14634">
    <property type="entry name" value="zf-RING_5"/>
    <property type="match status" value="1"/>
</dbReference>
<evidence type="ECO:0000313" key="7">
    <source>
        <dbReference type="Proteomes" id="UP000695000"/>
    </source>
</evidence>
<feature type="coiled-coil region" evidence="5">
    <location>
        <begin position="88"/>
        <end position="122"/>
    </location>
</feature>
<keyword evidence="2" id="KW-0862">Zinc</keyword>
<reference evidence="8" key="1">
    <citation type="submission" date="2025-08" db="UniProtKB">
        <authorList>
            <consortium name="RefSeq"/>
        </authorList>
    </citation>
    <scope>IDENTIFICATION</scope>
    <source>
        <tissue evidence="8">Whole Larva</tissue>
    </source>
</reference>
<evidence type="ECO:0000256" key="1">
    <source>
        <dbReference type="ARBA" id="ARBA00022771"/>
    </source>
</evidence>
<evidence type="ECO:0000259" key="6">
    <source>
        <dbReference type="PROSITE" id="PS50089"/>
    </source>
</evidence>
<dbReference type="Gene3D" id="3.30.40.10">
    <property type="entry name" value="Zinc/RING finger domain, C3HC4 (zinc finger)"/>
    <property type="match status" value="1"/>
</dbReference>
<dbReference type="InterPro" id="IPR001841">
    <property type="entry name" value="Znf_RING"/>
</dbReference>
<dbReference type="Proteomes" id="UP000695000">
    <property type="component" value="Unplaced"/>
</dbReference>
<name>A0ABM1MFU8_NICVS</name>
<sequence>MQSANWIHCNKCYARYSENLKFYITNCGHLNCESCTNKFVNNGSKCLICQQSARTILLSDDMNNDVQTYFTPINEQFGKLSNVVSFQMKNHNSLLKNMLTKYNFAKNEIMKSYKTINDLKKEILRLRMLLKNRTSDVGSAMSVQLNHNIMSPQSVNSTLNASSNYGPMMDHHMGPKNLAHMKLSRAASNQQINRKPVPVHSNINNNNIGGGRHMGEMMPMAQLNLGFPSKYNTQNPYNMYKR</sequence>
<evidence type="ECO:0000256" key="2">
    <source>
        <dbReference type="ARBA" id="ARBA00022833"/>
    </source>
</evidence>
<evidence type="ECO:0000313" key="8">
    <source>
        <dbReference type="RefSeq" id="XP_017773448.1"/>
    </source>
</evidence>
<keyword evidence="8" id="KW-0436">Ligase</keyword>